<dbReference type="EMBL" id="MPDK01000002">
    <property type="protein sequence ID" value="PWI58994.1"/>
    <property type="molecule type" value="Genomic_DNA"/>
</dbReference>
<evidence type="ECO:0000313" key="13">
    <source>
        <dbReference type="Proteomes" id="UP000245380"/>
    </source>
</evidence>
<dbReference type="RefSeq" id="WP_109429591.1">
    <property type="nucleotide sequence ID" value="NZ_MPDK01000002.1"/>
</dbReference>
<feature type="binding site" evidence="10">
    <location>
        <position position="162"/>
    </location>
    <ligand>
        <name>FAD</name>
        <dbReference type="ChEBI" id="CHEBI:57692"/>
    </ligand>
</feature>
<evidence type="ECO:0000256" key="5">
    <source>
        <dbReference type="ARBA" id="ARBA00022827"/>
    </source>
</evidence>
<dbReference type="OrthoDB" id="9773461at2"/>
<dbReference type="Pfam" id="PF01619">
    <property type="entry name" value="Pro_dh"/>
    <property type="match status" value="1"/>
</dbReference>
<evidence type="ECO:0000256" key="9">
    <source>
        <dbReference type="PIRSR" id="PIRSR000196-1"/>
    </source>
</evidence>
<dbReference type="EC" id="1.5.5.2" evidence="2"/>
<dbReference type="InterPro" id="IPR029041">
    <property type="entry name" value="FAD-linked_oxidoreductase-like"/>
</dbReference>
<accession>A0A2U3DCI1</accession>
<comment type="cofactor">
    <cofactor evidence="10">
        <name>FAD</name>
        <dbReference type="ChEBI" id="CHEBI:57692"/>
    </cofactor>
    <text evidence="10">Binds 1 FAD per subunit.</text>
</comment>
<sequence length="306" mass="34679">MEQVMRNVLLLMAKNRKANQLARRYGLRLGAQRFVAGQTLAEAISTVQTLNAKQLLVTLDHLGESVFTEAEAIQSADACVQTLAAISERGVRSHLSIKLTQLGMDLSRDLCKENVIRILEEAKKHNNFVRIDMEDYAHNEKTIALFRELHATYGNTVGLVIQAYLYKSEKDVAQLGELNANLRIVKGAYKEDASVAFPNKADVDKNFLHLAQQHLANGHYTAIATHDEAIIEQMKQFVASQHIPKDAFEFQMLYGIRPQLQQQLALEGYKVRIYVPYGDDWYAYFMRRLAERPANVSFVVKSMIHA</sequence>
<name>A0A2U3DCI1_SULT2</name>
<feature type="binding site" evidence="9">
    <location>
        <position position="288"/>
    </location>
    <ligand>
        <name>substrate</name>
    </ligand>
</feature>
<evidence type="ECO:0000256" key="3">
    <source>
        <dbReference type="ARBA" id="ARBA00022630"/>
    </source>
</evidence>
<keyword evidence="6" id="KW-0560">Oxidoreductase</keyword>
<feature type="domain" description="Proline dehydrogenase" evidence="11">
    <location>
        <begin position="44"/>
        <end position="299"/>
    </location>
</feature>
<feature type="binding site" evidence="10">
    <location>
        <position position="200"/>
    </location>
    <ligand>
        <name>FAD</name>
        <dbReference type="ChEBI" id="CHEBI:57692"/>
    </ligand>
</feature>
<keyword evidence="7" id="KW-0642">Proline metabolism</keyword>
<dbReference type="Gene3D" id="3.20.20.220">
    <property type="match status" value="1"/>
</dbReference>
<dbReference type="InterPro" id="IPR015659">
    <property type="entry name" value="Proline_oxidase"/>
</dbReference>
<dbReference type="UniPathway" id="UPA00261">
    <property type="reaction ID" value="UER00373"/>
</dbReference>
<evidence type="ECO:0000256" key="10">
    <source>
        <dbReference type="PIRSR" id="PIRSR000196-2"/>
    </source>
</evidence>
<evidence type="ECO:0000256" key="4">
    <source>
        <dbReference type="ARBA" id="ARBA00022741"/>
    </source>
</evidence>
<gene>
    <name evidence="12" type="ORF">BM613_01060</name>
</gene>
<feature type="binding site" evidence="10">
    <location>
        <begin position="225"/>
        <end position="226"/>
    </location>
    <ligand>
        <name>FAD</name>
        <dbReference type="ChEBI" id="CHEBI:57692"/>
    </ligand>
</feature>
<evidence type="ECO:0000256" key="7">
    <source>
        <dbReference type="ARBA" id="ARBA00023062"/>
    </source>
</evidence>
<dbReference type="PANTHER" id="PTHR13914">
    <property type="entry name" value="PROLINE OXIDASE"/>
    <property type="match status" value="1"/>
</dbReference>
<dbReference type="SUPFAM" id="SSF51730">
    <property type="entry name" value="FAD-linked oxidoreductase"/>
    <property type="match status" value="1"/>
</dbReference>
<comment type="caution">
    <text evidence="12">The sequence shown here is derived from an EMBL/GenBank/DDBJ whole genome shotgun (WGS) entry which is preliminary data.</text>
</comment>
<evidence type="ECO:0000313" key="12">
    <source>
        <dbReference type="EMBL" id="PWI58994.1"/>
    </source>
</evidence>
<evidence type="ECO:0000256" key="6">
    <source>
        <dbReference type="ARBA" id="ARBA00023002"/>
    </source>
</evidence>
<dbReference type="Proteomes" id="UP000245380">
    <property type="component" value="Unassembled WGS sequence"/>
</dbReference>
<evidence type="ECO:0000256" key="1">
    <source>
        <dbReference type="ARBA" id="ARBA00004739"/>
    </source>
</evidence>
<evidence type="ECO:0000256" key="2">
    <source>
        <dbReference type="ARBA" id="ARBA00012695"/>
    </source>
</evidence>
<feature type="binding site" evidence="10">
    <location>
        <begin position="186"/>
        <end position="188"/>
    </location>
    <ligand>
        <name>FAD</name>
        <dbReference type="ChEBI" id="CHEBI:57692"/>
    </ligand>
</feature>
<dbReference type="GO" id="GO:0000166">
    <property type="term" value="F:nucleotide binding"/>
    <property type="evidence" value="ECO:0007669"/>
    <property type="project" value="UniProtKB-KW"/>
</dbReference>
<keyword evidence="4 10" id="KW-0547">Nucleotide-binding</keyword>
<dbReference type="PANTHER" id="PTHR13914:SF0">
    <property type="entry name" value="PROLINE DEHYDROGENASE 1, MITOCHONDRIAL"/>
    <property type="match status" value="1"/>
</dbReference>
<organism evidence="12 13">
    <name type="scientific">Sulfoacidibacillus thermotolerans</name>
    <name type="common">Acidibacillus sulfuroxidans</name>
    <dbReference type="NCBI Taxonomy" id="1765684"/>
    <lineage>
        <taxon>Bacteria</taxon>
        <taxon>Bacillati</taxon>
        <taxon>Bacillota</taxon>
        <taxon>Bacilli</taxon>
        <taxon>Bacillales</taxon>
        <taxon>Alicyclobacillaceae</taxon>
        <taxon>Sulfoacidibacillus</taxon>
    </lineage>
</organism>
<feature type="binding site" evidence="10">
    <location>
        <position position="133"/>
    </location>
    <ligand>
        <name>FAD</name>
        <dbReference type="ChEBI" id="CHEBI:57692"/>
    </ligand>
</feature>
<keyword evidence="5 10" id="KW-0274">FAD</keyword>
<dbReference type="GO" id="GO:0004657">
    <property type="term" value="F:proline dehydrogenase activity"/>
    <property type="evidence" value="ECO:0007669"/>
    <property type="project" value="UniProtKB-EC"/>
</dbReference>
<keyword evidence="3" id="KW-0285">Flavoprotein</keyword>
<dbReference type="AlphaFoldDB" id="A0A2U3DCI1"/>
<comment type="catalytic activity">
    <reaction evidence="8">
        <text>L-proline + a quinone = (S)-1-pyrroline-5-carboxylate + a quinol + H(+)</text>
        <dbReference type="Rhea" id="RHEA:23784"/>
        <dbReference type="ChEBI" id="CHEBI:15378"/>
        <dbReference type="ChEBI" id="CHEBI:17388"/>
        <dbReference type="ChEBI" id="CHEBI:24646"/>
        <dbReference type="ChEBI" id="CHEBI:60039"/>
        <dbReference type="ChEBI" id="CHEBI:132124"/>
        <dbReference type="EC" id="1.5.5.2"/>
    </reaction>
</comment>
<dbReference type="PIRSF" id="PIRSF000196">
    <property type="entry name" value="Pro_dehydrog"/>
    <property type="match status" value="1"/>
</dbReference>
<feature type="binding site" evidence="9">
    <location>
        <position position="287"/>
    </location>
    <ligand>
        <name>substrate</name>
    </ligand>
</feature>
<dbReference type="InterPro" id="IPR002872">
    <property type="entry name" value="Proline_DH_dom"/>
</dbReference>
<proteinExistence type="predicted"/>
<dbReference type="GO" id="GO:0010133">
    <property type="term" value="P:L-proline catabolic process to L-glutamate"/>
    <property type="evidence" value="ECO:0007669"/>
    <property type="project" value="UniProtKB-UniPathway"/>
</dbReference>
<keyword evidence="13" id="KW-1185">Reference proteome</keyword>
<evidence type="ECO:0000259" key="11">
    <source>
        <dbReference type="Pfam" id="PF01619"/>
    </source>
</evidence>
<dbReference type="InterPro" id="IPR008219">
    <property type="entry name" value="PRODH_bac_arc"/>
</dbReference>
<reference evidence="12 13" key="1">
    <citation type="submission" date="2016-11" db="EMBL/GenBank/DDBJ databases">
        <title>Comparative genomics of Acidibacillus ferroxidans species.</title>
        <authorList>
            <person name="Oliveira G."/>
            <person name="Nunes G."/>
            <person name="Oliveira R."/>
            <person name="Araujo F."/>
            <person name="Salim A."/>
            <person name="Scholte L."/>
            <person name="Morais D."/>
            <person name="Nancucheo I."/>
            <person name="Johnson D.B."/>
            <person name="Grail B."/>
            <person name="Bittencourt J."/>
            <person name="Valadares R."/>
        </authorList>
    </citation>
    <scope>NUCLEOTIDE SEQUENCE [LARGE SCALE GENOMIC DNA]</scope>
    <source>
        <strain evidence="12 13">Y002</strain>
    </source>
</reference>
<comment type="pathway">
    <text evidence="1">Amino-acid degradation; L-proline degradation into L-glutamate; L-glutamate from L-proline: step 1/2.</text>
</comment>
<protein>
    <recommendedName>
        <fullName evidence="2">proline dehydrogenase</fullName>
        <ecNumber evidence="2">1.5.5.2</ecNumber>
    </recommendedName>
</protein>
<feature type="binding site" evidence="9">
    <location>
        <position position="98"/>
    </location>
    <ligand>
        <name>substrate</name>
    </ligand>
</feature>
<evidence type="ECO:0000256" key="8">
    <source>
        <dbReference type="ARBA" id="ARBA00048779"/>
    </source>
</evidence>